<proteinExistence type="predicted"/>
<feature type="chain" id="PRO_5012850898" evidence="2">
    <location>
        <begin position="25"/>
        <end position="106"/>
    </location>
</feature>
<dbReference type="InterPro" id="IPR025408">
    <property type="entry name" value="DUF4134"/>
</dbReference>
<protein>
    <submittedName>
        <fullName evidence="3">Uncharacterized protein</fullName>
    </submittedName>
</protein>
<organism evidence="3 4">
    <name type="scientific">Hymenobacter mucosus</name>
    <dbReference type="NCBI Taxonomy" id="1411120"/>
    <lineage>
        <taxon>Bacteria</taxon>
        <taxon>Pseudomonadati</taxon>
        <taxon>Bacteroidota</taxon>
        <taxon>Cytophagia</taxon>
        <taxon>Cytophagales</taxon>
        <taxon>Hymenobacteraceae</taxon>
        <taxon>Hymenobacter</taxon>
    </lineage>
</organism>
<dbReference type="RefSeq" id="WP_089334241.1">
    <property type="nucleotide sequence ID" value="NZ_FZNS01000016.1"/>
</dbReference>
<keyword evidence="1" id="KW-0812">Transmembrane</keyword>
<feature type="signal peptide" evidence="2">
    <location>
        <begin position="1"/>
        <end position="24"/>
    </location>
</feature>
<dbReference type="Proteomes" id="UP000198310">
    <property type="component" value="Unassembled WGS sequence"/>
</dbReference>
<dbReference type="EMBL" id="FZNS01000016">
    <property type="protein sequence ID" value="SNS00082.1"/>
    <property type="molecule type" value="Genomic_DNA"/>
</dbReference>
<keyword evidence="1" id="KW-1133">Transmembrane helix</keyword>
<sequence>MKKKQILTSIAILGLMLCTQAVFAQGGGAAGGASGIQDATTQVTNYFDPLTKLMYAIGAVLGLIGAIKVYSKWNAGDQDTQKTAVSWFGSMIFLVLVATVVRSFFL</sequence>
<feature type="transmembrane region" description="Helical" evidence="1">
    <location>
        <begin position="83"/>
        <end position="105"/>
    </location>
</feature>
<dbReference type="Pfam" id="PF13572">
    <property type="entry name" value="DUF4134"/>
    <property type="match status" value="1"/>
</dbReference>
<dbReference type="AlphaFoldDB" id="A0A239AXM0"/>
<evidence type="ECO:0000313" key="3">
    <source>
        <dbReference type="EMBL" id="SNS00082.1"/>
    </source>
</evidence>
<keyword evidence="2" id="KW-0732">Signal</keyword>
<feature type="transmembrane region" description="Helical" evidence="1">
    <location>
        <begin position="53"/>
        <end position="71"/>
    </location>
</feature>
<evidence type="ECO:0000313" key="4">
    <source>
        <dbReference type="Proteomes" id="UP000198310"/>
    </source>
</evidence>
<reference evidence="4" key="1">
    <citation type="submission" date="2017-06" db="EMBL/GenBank/DDBJ databases">
        <authorList>
            <person name="Varghese N."/>
            <person name="Submissions S."/>
        </authorList>
    </citation>
    <scope>NUCLEOTIDE SEQUENCE [LARGE SCALE GENOMIC DNA]</scope>
    <source>
        <strain evidence="4">DSM 28041</strain>
    </source>
</reference>
<evidence type="ECO:0000256" key="2">
    <source>
        <dbReference type="SAM" id="SignalP"/>
    </source>
</evidence>
<keyword evidence="4" id="KW-1185">Reference proteome</keyword>
<evidence type="ECO:0000256" key="1">
    <source>
        <dbReference type="SAM" id="Phobius"/>
    </source>
</evidence>
<name>A0A239AXM0_9BACT</name>
<accession>A0A239AXM0</accession>
<gene>
    <name evidence="3" type="ORF">SAMN06269173_11612</name>
</gene>
<keyword evidence="1" id="KW-0472">Membrane</keyword>